<sequence>MTRAWASTLAALADDRTENEDICGIAFFGIMTVGVLLLITLWLLVTSVWDFA</sequence>
<keyword evidence="1" id="KW-0812">Transmembrane</keyword>
<organism evidence="2">
    <name type="scientific">marine metagenome</name>
    <dbReference type="NCBI Taxonomy" id="408172"/>
    <lineage>
        <taxon>unclassified sequences</taxon>
        <taxon>metagenomes</taxon>
        <taxon>ecological metagenomes</taxon>
    </lineage>
</organism>
<gene>
    <name evidence="2" type="ORF">METZ01_LOCUS48259</name>
</gene>
<feature type="transmembrane region" description="Helical" evidence="1">
    <location>
        <begin position="22"/>
        <end position="45"/>
    </location>
</feature>
<keyword evidence="1" id="KW-0472">Membrane</keyword>
<name>A0A381RU49_9ZZZZ</name>
<evidence type="ECO:0000256" key="1">
    <source>
        <dbReference type="SAM" id="Phobius"/>
    </source>
</evidence>
<evidence type="ECO:0000313" key="2">
    <source>
        <dbReference type="EMBL" id="SUZ95405.1"/>
    </source>
</evidence>
<keyword evidence="1" id="KW-1133">Transmembrane helix</keyword>
<dbReference type="AlphaFoldDB" id="A0A381RU49"/>
<dbReference type="EMBL" id="UINC01002322">
    <property type="protein sequence ID" value="SUZ95405.1"/>
    <property type="molecule type" value="Genomic_DNA"/>
</dbReference>
<accession>A0A381RU49</accession>
<reference evidence="2" key="1">
    <citation type="submission" date="2018-05" db="EMBL/GenBank/DDBJ databases">
        <authorList>
            <person name="Lanie J.A."/>
            <person name="Ng W.-L."/>
            <person name="Kazmierczak K.M."/>
            <person name="Andrzejewski T.M."/>
            <person name="Davidsen T.M."/>
            <person name="Wayne K.J."/>
            <person name="Tettelin H."/>
            <person name="Glass J.I."/>
            <person name="Rusch D."/>
            <person name="Podicherti R."/>
            <person name="Tsui H.-C.T."/>
            <person name="Winkler M.E."/>
        </authorList>
    </citation>
    <scope>NUCLEOTIDE SEQUENCE</scope>
</reference>
<protein>
    <submittedName>
        <fullName evidence="2">Uncharacterized protein</fullName>
    </submittedName>
</protein>
<proteinExistence type="predicted"/>